<dbReference type="GO" id="GO:0000103">
    <property type="term" value="P:sulfate assimilation"/>
    <property type="evidence" value="ECO:0007669"/>
    <property type="project" value="UniProtKB-UniRule"/>
</dbReference>
<dbReference type="CDD" id="cd03695">
    <property type="entry name" value="CysN_NodQ_II"/>
    <property type="match status" value="1"/>
</dbReference>
<dbReference type="AlphaFoldDB" id="A0A7M1S5U1"/>
<protein>
    <recommendedName>
        <fullName evidence="6">Sulfate adenylyltransferase subunit 1</fullName>
        <ecNumber evidence="6">2.7.7.4</ecNumber>
    </recommendedName>
    <alternativeName>
        <fullName evidence="6">ATP-sulfurylase large subunit</fullName>
    </alternativeName>
    <alternativeName>
        <fullName evidence="6">Sulfate adenylate transferase</fullName>
        <shortName evidence="6">SAT</shortName>
    </alternativeName>
</protein>
<dbReference type="InterPro" id="IPR011779">
    <property type="entry name" value="SO4_adenylTrfase_lsu"/>
</dbReference>
<dbReference type="InterPro" id="IPR041757">
    <property type="entry name" value="CysN_GTP-bd"/>
</dbReference>
<keyword evidence="1 6" id="KW-0808">Transferase</keyword>
<comment type="function">
    <text evidence="6">With CysD forms the ATP sulfurylase (ATPS) that catalyzes the adenylation of sulfate producing adenosine 5'-phosphosulfate (APS) and diphosphate, the first enzymatic step in sulfur assimilation pathway. APS synthesis involves the formation of a high-energy phosphoric-sulfuric acid anhydride bond driven by GTP hydrolysis by CysN coupled to ATP hydrolysis by CysD.</text>
</comment>
<dbReference type="InterPro" id="IPR054696">
    <property type="entry name" value="GTP-eEF1A_C"/>
</dbReference>
<dbReference type="Proteomes" id="UP000595074">
    <property type="component" value="Chromosome"/>
</dbReference>
<dbReference type="CDD" id="cd04095">
    <property type="entry name" value="CysN_NoDQ_III"/>
    <property type="match status" value="1"/>
</dbReference>
<name>A0A7M1S5U1_9BACT</name>
<proteinExistence type="inferred from homology"/>
<dbReference type="HAMAP" id="MF_00062">
    <property type="entry name" value="Sulf_adenylyltr_sub1"/>
    <property type="match status" value="1"/>
</dbReference>
<dbReference type="InterPro" id="IPR000795">
    <property type="entry name" value="T_Tr_GTP-bd_dom"/>
</dbReference>
<dbReference type="Pfam" id="PF00009">
    <property type="entry name" value="GTP_EFTU"/>
    <property type="match status" value="1"/>
</dbReference>
<dbReference type="NCBIfam" id="NF003478">
    <property type="entry name" value="PRK05124.1"/>
    <property type="match status" value="1"/>
</dbReference>
<dbReference type="RefSeq" id="WP_197549072.1">
    <property type="nucleotide sequence ID" value="NZ_CP063164.1"/>
</dbReference>
<dbReference type="InterPro" id="IPR031157">
    <property type="entry name" value="G_TR_CS"/>
</dbReference>
<evidence type="ECO:0000256" key="4">
    <source>
        <dbReference type="ARBA" id="ARBA00022840"/>
    </source>
</evidence>
<dbReference type="PROSITE" id="PS00301">
    <property type="entry name" value="G_TR_1"/>
    <property type="match status" value="1"/>
</dbReference>
<evidence type="ECO:0000313" key="9">
    <source>
        <dbReference type="Proteomes" id="UP000595074"/>
    </source>
</evidence>
<dbReference type="CDD" id="cd04166">
    <property type="entry name" value="CysN_ATPS"/>
    <property type="match status" value="1"/>
</dbReference>
<keyword evidence="9" id="KW-1185">Reference proteome</keyword>
<dbReference type="UniPathway" id="UPA00140">
    <property type="reaction ID" value="UER00204"/>
</dbReference>
<dbReference type="FunFam" id="3.40.50.300:FF:000119">
    <property type="entry name" value="Sulfate adenylyltransferase subunit 1"/>
    <property type="match status" value="1"/>
</dbReference>
<evidence type="ECO:0000256" key="5">
    <source>
        <dbReference type="ARBA" id="ARBA00023134"/>
    </source>
</evidence>
<feature type="binding site" evidence="6">
    <location>
        <begin position="120"/>
        <end position="124"/>
    </location>
    <ligand>
        <name>GTP</name>
        <dbReference type="ChEBI" id="CHEBI:37565"/>
    </ligand>
</feature>
<dbReference type="PRINTS" id="PR00315">
    <property type="entry name" value="ELONGATNFCT"/>
</dbReference>
<dbReference type="EC" id="2.7.7.4" evidence="6"/>
<organism evidence="8 9">
    <name type="scientific">Sulfurovum indicum</name>
    <dbReference type="NCBI Taxonomy" id="2779528"/>
    <lineage>
        <taxon>Bacteria</taxon>
        <taxon>Pseudomonadati</taxon>
        <taxon>Campylobacterota</taxon>
        <taxon>Epsilonproteobacteria</taxon>
        <taxon>Campylobacterales</taxon>
        <taxon>Sulfurovaceae</taxon>
        <taxon>Sulfurovum</taxon>
    </lineage>
</organism>
<comment type="subunit">
    <text evidence="6">Heterodimer composed of CysD, the smaller subunit, and CysN.</text>
</comment>
<dbReference type="InterPro" id="IPR005225">
    <property type="entry name" value="Small_GTP-bd"/>
</dbReference>
<dbReference type="KEGG" id="sinu:IMZ28_02375"/>
<keyword evidence="4 6" id="KW-0067">ATP-binding</keyword>
<gene>
    <name evidence="6 8" type="primary">cysN</name>
    <name evidence="8" type="ORF">IMZ28_02375</name>
</gene>
<dbReference type="PANTHER" id="PTHR23115">
    <property type="entry name" value="TRANSLATION FACTOR"/>
    <property type="match status" value="1"/>
</dbReference>
<dbReference type="Gene3D" id="2.40.30.10">
    <property type="entry name" value="Translation factors"/>
    <property type="match status" value="2"/>
</dbReference>
<dbReference type="SUPFAM" id="SSF50465">
    <property type="entry name" value="EF-Tu/eEF-1alpha/eIF2-gamma C-terminal domain"/>
    <property type="match status" value="1"/>
</dbReference>
<keyword evidence="2 6" id="KW-0548">Nucleotidyltransferase</keyword>
<dbReference type="InterPro" id="IPR044138">
    <property type="entry name" value="CysN_II"/>
</dbReference>
<dbReference type="Gene3D" id="3.40.50.300">
    <property type="entry name" value="P-loop containing nucleotide triphosphate hydrolases"/>
    <property type="match status" value="1"/>
</dbReference>
<sequence>MRTEEETNITNDHRLSTIDSDIIGYLKEHENKDMLRFLTCGSVDDGKSTLIGRMLYDSKMIFDDQLAAVKGESKKYGTTGEKIDMALLVDGLQSEREQGITIDVAYRFFATERRKFIIADTPGHEQYTRNMVTGASTADVAIILIDARKGILTQTRRHSYIVNLLGIEHVIVAINKMDLVDFSQEIFNEIKASYSELAEELGIKYTYYLPLSALDGDNVVDKSEKTPWYEGKPLLELLDTMDISQKQRTEDFRFPVQYINRPNLDFRGFCGTIAAGSVKVGDEITVLPSGKTTKVKNIINAGDITEANREVVTEEAYAPMAVTITTEDEVDISRGNMIVHTKNLPRVSNSLKVMLVWMDETPMEPGTTYDIKRATSVVTGNFEHINYKVDVNTYEREQIGKLGLNDIASCKMVLTQPIAADAYKENRLTGSFIVIDRITNNTVGAGMIIGVSRREEDVKKLSAREYTDAERALNQYIRENFPEWECKKC</sequence>
<reference evidence="8 9" key="1">
    <citation type="submission" date="2020-10" db="EMBL/GenBank/DDBJ databases">
        <title>The genome of sulfurovum sp.</title>
        <authorList>
            <person name="Xie S."/>
            <person name="Shao Z."/>
            <person name="Jiang L."/>
        </authorList>
    </citation>
    <scope>NUCLEOTIDE SEQUENCE [LARGE SCALE GENOMIC DNA]</scope>
    <source>
        <strain evidence="8 9">ST-419</strain>
    </source>
</reference>
<dbReference type="SUPFAM" id="SSF52540">
    <property type="entry name" value="P-loop containing nucleoside triphosphate hydrolases"/>
    <property type="match status" value="1"/>
</dbReference>
<dbReference type="InterPro" id="IPR009000">
    <property type="entry name" value="Transl_B-barrel_sf"/>
</dbReference>
<evidence type="ECO:0000313" key="8">
    <source>
        <dbReference type="EMBL" id="QOR62341.1"/>
    </source>
</evidence>
<dbReference type="NCBIfam" id="TIGR00231">
    <property type="entry name" value="small_GTP"/>
    <property type="match status" value="1"/>
</dbReference>
<dbReference type="EMBL" id="CP063164">
    <property type="protein sequence ID" value="QOR62341.1"/>
    <property type="molecule type" value="Genomic_DNA"/>
</dbReference>
<dbReference type="GO" id="GO:0070814">
    <property type="term" value="P:hydrogen sulfide biosynthetic process"/>
    <property type="evidence" value="ECO:0007669"/>
    <property type="project" value="UniProtKB-UniRule"/>
</dbReference>
<evidence type="ECO:0000256" key="1">
    <source>
        <dbReference type="ARBA" id="ARBA00022679"/>
    </source>
</evidence>
<comment type="similarity">
    <text evidence="6">Belongs to the TRAFAC class translation factor GTPase superfamily. Classic translation factor GTPase family. CysN/NodQ subfamily.</text>
</comment>
<dbReference type="GO" id="GO:0005525">
    <property type="term" value="F:GTP binding"/>
    <property type="evidence" value="ECO:0007669"/>
    <property type="project" value="UniProtKB-UniRule"/>
</dbReference>
<dbReference type="SUPFAM" id="SSF50447">
    <property type="entry name" value="Translation proteins"/>
    <property type="match status" value="1"/>
</dbReference>
<feature type="binding site" evidence="6">
    <location>
        <begin position="175"/>
        <end position="178"/>
    </location>
    <ligand>
        <name>GTP</name>
        <dbReference type="ChEBI" id="CHEBI:37565"/>
    </ligand>
</feature>
<evidence type="ECO:0000256" key="6">
    <source>
        <dbReference type="HAMAP-Rule" id="MF_00062"/>
    </source>
</evidence>
<dbReference type="GO" id="GO:0005524">
    <property type="term" value="F:ATP binding"/>
    <property type="evidence" value="ECO:0007669"/>
    <property type="project" value="UniProtKB-KW"/>
</dbReference>
<dbReference type="Pfam" id="PF22594">
    <property type="entry name" value="GTP-eEF1A_C"/>
    <property type="match status" value="1"/>
</dbReference>
<evidence type="ECO:0000256" key="3">
    <source>
        <dbReference type="ARBA" id="ARBA00022741"/>
    </source>
</evidence>
<evidence type="ECO:0000259" key="7">
    <source>
        <dbReference type="PROSITE" id="PS51722"/>
    </source>
</evidence>
<dbReference type="InterPro" id="IPR050100">
    <property type="entry name" value="TRAFAC_GTPase_members"/>
</dbReference>
<comment type="catalytic activity">
    <reaction evidence="6">
        <text>sulfate + ATP + H(+) = adenosine 5'-phosphosulfate + diphosphate</text>
        <dbReference type="Rhea" id="RHEA:18133"/>
        <dbReference type="ChEBI" id="CHEBI:15378"/>
        <dbReference type="ChEBI" id="CHEBI:16189"/>
        <dbReference type="ChEBI" id="CHEBI:30616"/>
        <dbReference type="ChEBI" id="CHEBI:33019"/>
        <dbReference type="ChEBI" id="CHEBI:58243"/>
        <dbReference type="EC" id="2.7.7.4"/>
    </reaction>
</comment>
<dbReference type="GO" id="GO:0003924">
    <property type="term" value="F:GTPase activity"/>
    <property type="evidence" value="ECO:0007669"/>
    <property type="project" value="InterPro"/>
</dbReference>
<evidence type="ECO:0000256" key="2">
    <source>
        <dbReference type="ARBA" id="ARBA00022695"/>
    </source>
</evidence>
<comment type="pathway">
    <text evidence="6">Sulfur metabolism; hydrogen sulfide biosynthesis; sulfite from sulfate: step 1/3.</text>
</comment>
<feature type="binding site" evidence="6">
    <location>
        <begin position="41"/>
        <end position="48"/>
    </location>
    <ligand>
        <name>GTP</name>
        <dbReference type="ChEBI" id="CHEBI:37565"/>
    </ligand>
</feature>
<dbReference type="GO" id="GO:0004781">
    <property type="term" value="F:sulfate adenylyltransferase (ATP) activity"/>
    <property type="evidence" value="ECO:0007669"/>
    <property type="project" value="UniProtKB-UniRule"/>
</dbReference>
<dbReference type="InterPro" id="IPR044139">
    <property type="entry name" value="CysN_NoDQ_III"/>
</dbReference>
<keyword evidence="3 6" id="KW-0547">Nucleotide-binding</keyword>
<dbReference type="InterPro" id="IPR027417">
    <property type="entry name" value="P-loop_NTPase"/>
</dbReference>
<feature type="domain" description="Tr-type G" evidence="7">
    <location>
        <begin position="32"/>
        <end position="246"/>
    </location>
</feature>
<dbReference type="PROSITE" id="PS51722">
    <property type="entry name" value="G_TR_2"/>
    <property type="match status" value="1"/>
</dbReference>
<dbReference type="InterPro" id="IPR009001">
    <property type="entry name" value="Transl_elong_EF1A/Init_IF2_C"/>
</dbReference>
<accession>A0A7M1S5U1</accession>
<keyword evidence="5 6" id="KW-0342">GTP-binding</keyword>
<dbReference type="NCBIfam" id="TIGR02034">
    <property type="entry name" value="CysN"/>
    <property type="match status" value="1"/>
</dbReference>